<organism evidence="3 4">
    <name type="scientific">Stomoxys calcitrans</name>
    <name type="common">Stable fly</name>
    <name type="synonym">Conops calcitrans</name>
    <dbReference type="NCBI Taxonomy" id="35570"/>
    <lineage>
        <taxon>Eukaryota</taxon>
        <taxon>Metazoa</taxon>
        <taxon>Ecdysozoa</taxon>
        <taxon>Arthropoda</taxon>
        <taxon>Hexapoda</taxon>
        <taxon>Insecta</taxon>
        <taxon>Pterygota</taxon>
        <taxon>Neoptera</taxon>
        <taxon>Endopterygota</taxon>
        <taxon>Diptera</taxon>
        <taxon>Brachycera</taxon>
        <taxon>Muscomorpha</taxon>
        <taxon>Muscoidea</taxon>
        <taxon>Muscidae</taxon>
        <taxon>Stomoxys</taxon>
    </lineage>
</organism>
<keyword evidence="2" id="KW-0812">Transmembrane</keyword>
<keyword evidence="2" id="KW-1133">Transmembrane helix</keyword>
<feature type="transmembrane region" description="Helical" evidence="2">
    <location>
        <begin position="501"/>
        <end position="521"/>
    </location>
</feature>
<dbReference type="Proteomes" id="UP000095300">
    <property type="component" value="Unassembled WGS sequence"/>
</dbReference>
<name>A0A1I8PZQ6_STOCA</name>
<protein>
    <submittedName>
        <fullName evidence="3">Uncharacterized protein</fullName>
    </submittedName>
</protein>
<keyword evidence="2" id="KW-0472">Membrane</keyword>
<sequence length="531" mass="59535">MTQKIILIYALVISWNPKTRLNARASLDTTWENSVTADTEVEAEAMALNVNKGNNGLWHQAAQPKDWWLKTSGRAQSSTMPSESSKPWGEAPTFAHMAKDQVQLYNNMAANRFLIHNNGKGNYTKKQITPLAASVTAPAEYYRASSSASTSYVNNLPHVSLKLKPYELTSVGDANTEDNLIDIERQRRRRRPNNPSQRHAWMDRNITPYVAKDKAIIAPNQVESHMTHTLETHGNRQHYRNDLMSPVPHDSRLFPLPQGVVSQNDLSVNNVNFEDDVTSTHTTSYAAHDIETNDENLNKMLRPIHQALDRVKQFCDIVKDMLTTDSGNDDDDDDGYDDVDNEIDSYENKIVGDDKTTTDKELLQNQDGKYGNDHSNLSLSLLTNLKMLLRRQPAMVDEGQGQVEHKENNKSPPTTSPLETGREGETITPRILEAIQPQWHDVFAETLGVRRAPSSPLVGSERKVKKKIKKKFKKFLLPLLLAYKLKFLTLIPLLIGGLTLLVGSTGLAGFFFALFAAVMTMKGGHGYRSSS</sequence>
<evidence type="ECO:0000256" key="1">
    <source>
        <dbReference type="SAM" id="MobiDB-lite"/>
    </source>
</evidence>
<evidence type="ECO:0000256" key="2">
    <source>
        <dbReference type="SAM" id="Phobius"/>
    </source>
</evidence>
<dbReference type="AlphaFoldDB" id="A0A1I8PZQ6"/>
<evidence type="ECO:0000313" key="3">
    <source>
        <dbReference type="EnsemblMetazoa" id="SCAU012513-PA"/>
    </source>
</evidence>
<dbReference type="InterPro" id="IPR012464">
    <property type="entry name" value="DUF1676"/>
</dbReference>
<dbReference type="STRING" id="35570.A0A1I8PZQ6"/>
<dbReference type="EnsemblMetazoa" id="SCAU012513-RA">
    <property type="protein sequence ID" value="SCAU012513-PA"/>
    <property type="gene ID" value="SCAU012513"/>
</dbReference>
<feature type="region of interest" description="Disordered" evidence="1">
    <location>
        <begin position="397"/>
        <end position="423"/>
    </location>
</feature>
<accession>A0A1I8PZQ6</accession>
<dbReference type="KEGG" id="scac:106082241"/>
<reference evidence="3" key="1">
    <citation type="submission" date="2020-05" db="UniProtKB">
        <authorList>
            <consortium name="EnsemblMetazoa"/>
        </authorList>
    </citation>
    <scope>IDENTIFICATION</scope>
    <source>
        <strain evidence="3">USDA</strain>
    </source>
</reference>
<gene>
    <name evidence="3" type="primary">106082241</name>
</gene>
<keyword evidence="4" id="KW-1185">Reference proteome</keyword>
<dbReference type="VEuPathDB" id="VectorBase:SCAU012513"/>
<dbReference type="Pfam" id="PF07898">
    <property type="entry name" value="DUF1676"/>
    <property type="match status" value="1"/>
</dbReference>
<evidence type="ECO:0000313" key="4">
    <source>
        <dbReference type="Proteomes" id="UP000095300"/>
    </source>
</evidence>
<proteinExistence type="predicted"/>